<reference evidence="1 2" key="1">
    <citation type="submission" date="2020-10" db="EMBL/GenBank/DDBJ databases">
        <title>Identification of Nocardia species via Next-generation sequencing and recognition of intraspecies genetic diversity.</title>
        <authorList>
            <person name="Li P."/>
            <person name="Li P."/>
            <person name="Lu B."/>
        </authorList>
    </citation>
    <scope>NUCLEOTIDE SEQUENCE [LARGE SCALE GENOMIC DNA]</scope>
    <source>
        <strain evidence="1 2">BJ06-0143</strain>
    </source>
</reference>
<comment type="caution">
    <text evidence="1">The sequence shown here is derived from an EMBL/GenBank/DDBJ whole genome shotgun (WGS) entry which is preliminary data.</text>
</comment>
<proteinExistence type="predicted"/>
<protein>
    <submittedName>
        <fullName evidence="1">Uncharacterized protein</fullName>
    </submittedName>
</protein>
<organism evidence="1 2">
    <name type="scientific">Nocardia higoensis</name>
    <dbReference type="NCBI Taxonomy" id="228599"/>
    <lineage>
        <taxon>Bacteria</taxon>
        <taxon>Bacillati</taxon>
        <taxon>Actinomycetota</taxon>
        <taxon>Actinomycetes</taxon>
        <taxon>Mycobacteriales</taxon>
        <taxon>Nocardiaceae</taxon>
        <taxon>Nocardia</taxon>
    </lineage>
</organism>
<dbReference type="InterPro" id="IPR056908">
    <property type="entry name" value="Gp80-like"/>
</dbReference>
<dbReference type="RefSeq" id="WP_067852428.1">
    <property type="nucleotide sequence ID" value="NZ_JADLQN010000003.1"/>
</dbReference>
<dbReference type="Proteomes" id="UP000707731">
    <property type="component" value="Unassembled WGS sequence"/>
</dbReference>
<gene>
    <name evidence="1" type="ORF">IU449_18525</name>
</gene>
<accession>A0ABS0DDG7</accession>
<name>A0ABS0DDG7_9NOCA</name>
<sequence>MAIAVTSTKNALCTAYANIATPVYVSVHTADPGTTGTNEATGGSPAYKRVATTWTAPANGQVTGSQVTIDLPAGSYTHAGLWTALTGGTFIDKVAIPATTLGGQGTLLITPTFTIS</sequence>
<keyword evidence="2" id="KW-1185">Reference proteome</keyword>
<dbReference type="Pfam" id="PF23140">
    <property type="entry name" value="Gp80"/>
    <property type="match status" value="1"/>
</dbReference>
<evidence type="ECO:0000313" key="2">
    <source>
        <dbReference type="Proteomes" id="UP000707731"/>
    </source>
</evidence>
<evidence type="ECO:0000313" key="1">
    <source>
        <dbReference type="EMBL" id="MBF6356515.1"/>
    </source>
</evidence>
<dbReference type="EMBL" id="JADLQN010000003">
    <property type="protein sequence ID" value="MBF6356515.1"/>
    <property type="molecule type" value="Genomic_DNA"/>
</dbReference>